<feature type="domain" description="Fumarate reductase/succinate dehydrogenase flavoprotein-like C-terminal" evidence="1">
    <location>
        <begin position="17"/>
        <end position="58"/>
    </location>
</feature>
<name>A0A914PXP7_9BILA</name>
<evidence type="ECO:0000313" key="3">
    <source>
        <dbReference type="WBParaSite" id="PDA_v2.g23600.t1"/>
    </source>
</evidence>
<dbReference type="PANTHER" id="PTHR11632:SF51">
    <property type="entry name" value="SUCCINATE DEHYDROGENASE [UBIQUINONE] FLAVOPROTEIN SUBUNIT, MITOCHONDRIAL"/>
    <property type="match status" value="1"/>
</dbReference>
<dbReference type="Gene3D" id="1.20.58.100">
    <property type="entry name" value="Fumarate reductase/succinate dehydrogenase flavoprotein-like, C-terminal domain"/>
    <property type="match status" value="1"/>
</dbReference>
<dbReference type="Pfam" id="PF02910">
    <property type="entry name" value="Succ_DH_flav_C"/>
    <property type="match status" value="1"/>
</dbReference>
<dbReference type="AlphaFoldDB" id="A0A914PXP7"/>
<dbReference type="GO" id="GO:0006121">
    <property type="term" value="P:mitochondrial electron transport, succinate to ubiquinone"/>
    <property type="evidence" value="ECO:0007669"/>
    <property type="project" value="TreeGrafter"/>
</dbReference>
<organism evidence="2 3">
    <name type="scientific">Panagrolaimus davidi</name>
    <dbReference type="NCBI Taxonomy" id="227884"/>
    <lineage>
        <taxon>Eukaryota</taxon>
        <taxon>Metazoa</taxon>
        <taxon>Ecdysozoa</taxon>
        <taxon>Nematoda</taxon>
        <taxon>Chromadorea</taxon>
        <taxon>Rhabditida</taxon>
        <taxon>Tylenchina</taxon>
        <taxon>Panagrolaimomorpha</taxon>
        <taxon>Panagrolaimoidea</taxon>
        <taxon>Panagrolaimidae</taxon>
        <taxon>Panagrolaimus</taxon>
    </lineage>
</organism>
<dbReference type="GO" id="GO:0008177">
    <property type="term" value="F:succinate dehydrogenase (quinone) activity"/>
    <property type="evidence" value="ECO:0007669"/>
    <property type="project" value="TreeGrafter"/>
</dbReference>
<dbReference type="SUPFAM" id="SSF46977">
    <property type="entry name" value="Succinate dehydrogenase/fumarate reductase flavoprotein C-terminal domain"/>
    <property type="match status" value="1"/>
</dbReference>
<evidence type="ECO:0000313" key="2">
    <source>
        <dbReference type="Proteomes" id="UP000887578"/>
    </source>
</evidence>
<dbReference type="PANTHER" id="PTHR11632">
    <property type="entry name" value="SUCCINATE DEHYDROGENASE 2 FLAVOPROTEIN SUBUNIT"/>
    <property type="match status" value="1"/>
</dbReference>
<dbReference type="GO" id="GO:0005739">
    <property type="term" value="C:mitochondrion"/>
    <property type="evidence" value="ECO:0007669"/>
    <property type="project" value="GOC"/>
</dbReference>
<accession>A0A914PXP7</accession>
<dbReference type="GO" id="GO:0009055">
    <property type="term" value="F:electron transfer activity"/>
    <property type="evidence" value="ECO:0007669"/>
    <property type="project" value="TreeGrafter"/>
</dbReference>
<dbReference type="WBParaSite" id="PDA_v2.g23600.t1">
    <property type="protein sequence ID" value="PDA_v2.g23600.t1"/>
    <property type="gene ID" value="PDA_v2.g23600"/>
</dbReference>
<dbReference type="InterPro" id="IPR037099">
    <property type="entry name" value="Fum_R/Succ_DH_flav-like_C_sf"/>
</dbReference>
<protein>
    <submittedName>
        <fullName evidence="3">Fumarate reductase/succinate dehydrogenase flavoprotein-like C-terminal domain-containing protein</fullName>
    </submittedName>
</protein>
<sequence>MNIAVVNEYGCERLLLVCNSDLIETLELQNLLINGSQTIVAAENCKESRGADARDDFPIDEYDYAKPLEGQKKNSYDKH</sequence>
<dbReference type="Proteomes" id="UP000887578">
    <property type="component" value="Unplaced"/>
</dbReference>
<keyword evidence="2" id="KW-1185">Reference proteome</keyword>
<dbReference type="InterPro" id="IPR030664">
    <property type="entry name" value="SdhA/FrdA/AprA"/>
</dbReference>
<dbReference type="InterPro" id="IPR015939">
    <property type="entry name" value="Fum_Rdtase/Succ_DH_flav-like_C"/>
</dbReference>
<reference evidence="3" key="1">
    <citation type="submission" date="2022-11" db="UniProtKB">
        <authorList>
            <consortium name="WormBaseParasite"/>
        </authorList>
    </citation>
    <scope>IDENTIFICATION</scope>
</reference>
<proteinExistence type="predicted"/>
<evidence type="ECO:0000259" key="1">
    <source>
        <dbReference type="Pfam" id="PF02910"/>
    </source>
</evidence>
<dbReference type="GO" id="GO:0050660">
    <property type="term" value="F:flavin adenine dinucleotide binding"/>
    <property type="evidence" value="ECO:0007669"/>
    <property type="project" value="TreeGrafter"/>
</dbReference>